<name>A0A0B4CTY8_PSEPS</name>
<accession>A0A0B4CTY8</accession>
<dbReference type="Proteomes" id="UP000031196">
    <property type="component" value="Unassembled WGS sequence"/>
</dbReference>
<gene>
    <name evidence="3" type="ORF">RM50_17610</name>
</gene>
<dbReference type="AlphaFoldDB" id="A0A0B4CTY8"/>
<dbReference type="InterPro" id="IPR010872">
    <property type="entry name" value="MDMPI_C-term_domain"/>
</dbReference>
<dbReference type="NCBIfam" id="TIGR03083">
    <property type="entry name" value="maleylpyruvate isomerase family mycothiol-dependent enzyme"/>
    <property type="match status" value="1"/>
</dbReference>
<comment type="caution">
    <text evidence="3">The sequence shown here is derived from an EMBL/GenBank/DDBJ whole genome shotgun (WGS) entry which is preliminary data.</text>
</comment>
<dbReference type="OrthoDB" id="5118203at2"/>
<evidence type="ECO:0000259" key="1">
    <source>
        <dbReference type="Pfam" id="PF07398"/>
    </source>
</evidence>
<dbReference type="Pfam" id="PF07398">
    <property type="entry name" value="MDMPI_C"/>
    <property type="match status" value="1"/>
</dbReference>
<feature type="domain" description="MDMPI C-terminal" evidence="1">
    <location>
        <begin position="156"/>
        <end position="232"/>
    </location>
</feature>
<proteinExistence type="predicted"/>
<dbReference type="GO" id="GO:0046872">
    <property type="term" value="F:metal ion binding"/>
    <property type="evidence" value="ECO:0007669"/>
    <property type="project" value="InterPro"/>
</dbReference>
<dbReference type="InterPro" id="IPR024344">
    <property type="entry name" value="MDMPI_metal-binding"/>
</dbReference>
<organism evidence="3 4">
    <name type="scientific">Pseudarthrobacter phenanthrenivorans</name>
    <name type="common">Arthrobacter phenanthrenivorans</name>
    <dbReference type="NCBI Taxonomy" id="361575"/>
    <lineage>
        <taxon>Bacteria</taxon>
        <taxon>Bacillati</taxon>
        <taxon>Actinomycetota</taxon>
        <taxon>Actinomycetes</taxon>
        <taxon>Micrococcales</taxon>
        <taxon>Micrococcaceae</taxon>
        <taxon>Pseudarthrobacter</taxon>
    </lineage>
</organism>
<feature type="domain" description="Mycothiol-dependent maleylpyruvate isomerase metal-binding" evidence="2">
    <location>
        <begin position="13"/>
        <end position="147"/>
    </location>
</feature>
<dbReference type="InterPro" id="IPR017517">
    <property type="entry name" value="Maleyloyr_isom"/>
</dbReference>
<evidence type="ECO:0000313" key="4">
    <source>
        <dbReference type="Proteomes" id="UP000031196"/>
    </source>
</evidence>
<dbReference type="RefSeq" id="WP_043455292.1">
    <property type="nucleotide sequence ID" value="NZ_JWTB01000038.1"/>
</dbReference>
<dbReference type="InterPro" id="IPR034660">
    <property type="entry name" value="DinB/YfiT-like"/>
</dbReference>
<dbReference type="SUPFAM" id="SSF55718">
    <property type="entry name" value="SCP-like"/>
    <property type="match status" value="1"/>
</dbReference>
<dbReference type="EMBL" id="JWTB01000038">
    <property type="protein sequence ID" value="KIC64689.1"/>
    <property type="molecule type" value="Genomic_DNA"/>
</dbReference>
<reference evidence="3 4" key="1">
    <citation type="submission" date="2014-12" db="EMBL/GenBank/DDBJ databases">
        <title>Genome sequencing of Arthrobacter phenanthrenivorans SWC37.</title>
        <authorList>
            <person name="Tan P.W."/>
            <person name="Chan K.-G."/>
        </authorList>
    </citation>
    <scope>NUCLEOTIDE SEQUENCE [LARGE SCALE GENOMIC DNA]</scope>
    <source>
        <strain evidence="3 4">SWC37</strain>
    </source>
</reference>
<dbReference type="SUPFAM" id="SSF109854">
    <property type="entry name" value="DinB/YfiT-like putative metalloenzymes"/>
    <property type="match status" value="1"/>
</dbReference>
<dbReference type="Gene3D" id="1.20.120.450">
    <property type="entry name" value="dinb family like domain"/>
    <property type="match status" value="1"/>
</dbReference>
<sequence length="246" mass="26011">MTSPSPDVLLAELHKAADALSAAMERIPDGGDKAPSTLPGWSRGHLLAHIAGICDALARQVEYGRQGEKVELYDGGAEGRNRAIDLAAGHSLAQHRNDVTTALHRVLAAFDALDRNGWQTPIAFRDGVIFDAGLALWRELVIHTADLDAGTGPEVWNRDFCSHLFDFLAARVPVETRLVLQPVALPPLALGSGGSTVVVSGMITDIAAWLAGRQPSLDSLRATAAGDGTDLPALLPWPSAMPEPGK</sequence>
<dbReference type="InterPro" id="IPR036527">
    <property type="entry name" value="SCP2_sterol-bd_dom_sf"/>
</dbReference>
<protein>
    <submittedName>
        <fullName evidence="3">Uncharacterized protein</fullName>
    </submittedName>
</protein>
<evidence type="ECO:0000313" key="3">
    <source>
        <dbReference type="EMBL" id="KIC64689.1"/>
    </source>
</evidence>
<evidence type="ECO:0000259" key="2">
    <source>
        <dbReference type="Pfam" id="PF11716"/>
    </source>
</evidence>
<dbReference type="Pfam" id="PF11716">
    <property type="entry name" value="MDMPI_N"/>
    <property type="match status" value="1"/>
</dbReference>